<evidence type="ECO:0000256" key="1">
    <source>
        <dbReference type="ARBA" id="ARBA00022741"/>
    </source>
</evidence>
<dbReference type="PANTHER" id="PTHR32071:SF57">
    <property type="entry name" value="C4-DICARBOXYLATE TRANSPORT TRANSCRIPTIONAL REGULATORY PROTEIN DCTD"/>
    <property type="match status" value="1"/>
</dbReference>
<evidence type="ECO:0000256" key="7">
    <source>
        <dbReference type="ARBA" id="ARBA00029500"/>
    </source>
</evidence>
<evidence type="ECO:0000256" key="5">
    <source>
        <dbReference type="ARBA" id="ARBA00023125"/>
    </source>
</evidence>
<proteinExistence type="predicted"/>
<dbReference type="PROSITE" id="PS00676">
    <property type="entry name" value="SIGMA54_INTERACT_2"/>
    <property type="match status" value="1"/>
</dbReference>
<dbReference type="Gene3D" id="3.40.50.300">
    <property type="entry name" value="P-loop containing nucleotide triphosphate hydrolases"/>
    <property type="match status" value="1"/>
</dbReference>
<dbReference type="Gene3D" id="3.30.450.20">
    <property type="entry name" value="PAS domain"/>
    <property type="match status" value="1"/>
</dbReference>
<evidence type="ECO:0000259" key="9">
    <source>
        <dbReference type="PROSITE" id="PS50045"/>
    </source>
</evidence>
<dbReference type="eggNOG" id="COG3829">
    <property type="taxonomic scope" value="Bacteria"/>
</dbReference>
<comment type="caution">
    <text evidence="12">The sequence shown here is derived from an EMBL/GenBank/DDBJ whole genome shotgun (WGS) entry which is preliminary data.</text>
</comment>
<dbReference type="HOGENOM" id="CLU_000445_8_1_9"/>
<dbReference type="InterPro" id="IPR035965">
    <property type="entry name" value="PAS-like_dom_sf"/>
</dbReference>
<dbReference type="NCBIfam" id="TIGR00229">
    <property type="entry name" value="sensory_box"/>
    <property type="match status" value="1"/>
</dbReference>
<keyword evidence="6" id="KW-0804">Transcription</keyword>
<dbReference type="GO" id="GO:0003677">
    <property type="term" value="F:DNA binding"/>
    <property type="evidence" value="ECO:0007669"/>
    <property type="project" value="UniProtKB-KW"/>
</dbReference>
<dbReference type="AlphaFoldDB" id="U1YBC1"/>
<dbReference type="InterPro" id="IPR009057">
    <property type="entry name" value="Homeodomain-like_sf"/>
</dbReference>
<dbReference type="Gene3D" id="1.10.8.60">
    <property type="match status" value="1"/>
</dbReference>
<dbReference type="SMART" id="SM00091">
    <property type="entry name" value="PAS"/>
    <property type="match status" value="1"/>
</dbReference>
<dbReference type="PROSITE" id="PS00688">
    <property type="entry name" value="SIGMA54_INTERACT_3"/>
    <property type="match status" value="1"/>
</dbReference>
<dbReference type="InterPro" id="IPR058031">
    <property type="entry name" value="AAA_lid_NorR"/>
</dbReference>
<dbReference type="GO" id="GO:0006355">
    <property type="term" value="P:regulation of DNA-templated transcription"/>
    <property type="evidence" value="ECO:0007669"/>
    <property type="project" value="InterPro"/>
</dbReference>
<dbReference type="InterPro" id="IPR027417">
    <property type="entry name" value="P-loop_NTPase"/>
</dbReference>
<keyword evidence="8" id="KW-0175">Coiled coil</keyword>
<dbReference type="InterPro" id="IPR025943">
    <property type="entry name" value="Sigma_54_int_dom_ATP-bd_2"/>
</dbReference>
<keyword evidence="13" id="KW-1185">Reference proteome</keyword>
<evidence type="ECO:0000259" key="11">
    <source>
        <dbReference type="PROSITE" id="PS50113"/>
    </source>
</evidence>
<evidence type="ECO:0000313" key="13">
    <source>
        <dbReference type="Proteomes" id="UP000016511"/>
    </source>
</evidence>
<evidence type="ECO:0000256" key="6">
    <source>
        <dbReference type="ARBA" id="ARBA00023163"/>
    </source>
</evidence>
<protein>
    <recommendedName>
        <fullName evidence="7">HTH-type transcriptional regulatory protein TyrR</fullName>
    </recommendedName>
</protein>
<dbReference type="PROSITE" id="PS00675">
    <property type="entry name" value="SIGMA54_INTERACT_1"/>
    <property type="match status" value="1"/>
</dbReference>
<dbReference type="PATRIC" id="fig|649747.3.peg.2282"/>
<dbReference type="Pfam" id="PF00158">
    <property type="entry name" value="Sigma54_activat"/>
    <property type="match status" value="1"/>
</dbReference>
<evidence type="ECO:0000256" key="3">
    <source>
        <dbReference type="ARBA" id="ARBA00022840"/>
    </source>
</evidence>
<dbReference type="PANTHER" id="PTHR32071">
    <property type="entry name" value="TRANSCRIPTIONAL REGULATORY PROTEIN"/>
    <property type="match status" value="1"/>
</dbReference>
<evidence type="ECO:0000313" key="12">
    <source>
        <dbReference type="EMBL" id="ERI09407.1"/>
    </source>
</evidence>
<dbReference type="InterPro" id="IPR025944">
    <property type="entry name" value="Sigma_54_int_dom_CS"/>
</dbReference>
<dbReference type="InterPro" id="IPR000014">
    <property type="entry name" value="PAS"/>
</dbReference>
<dbReference type="EMBL" id="AWSJ01000157">
    <property type="protein sequence ID" value="ERI09407.1"/>
    <property type="molecule type" value="Genomic_DNA"/>
</dbReference>
<dbReference type="InterPro" id="IPR002078">
    <property type="entry name" value="Sigma_54_int"/>
</dbReference>
<dbReference type="STRING" id="649747.HMPREF0083_02526"/>
<dbReference type="PROSITE" id="PS50045">
    <property type="entry name" value="SIGMA54_INTERACT_4"/>
    <property type="match status" value="1"/>
</dbReference>
<sequence>MMQNNIVFNKKYLLGKVILLMKTAELLLKEIRMIGVLVVDSSRKISYSNEIARNYNYYFDHIIDAAFDGATFFSIHPYPAEIQIIYQNKKYIVLFNSKNELIRLKKEYDALQIVQNELNEVINSSFDGIVISDQNGIIIHQNPSYEQITGLSAKDCIGRNLKELEDEGVIDVSASLRALKENREVTIIQKINTGVTVLVSAVPIRNNQGKIEKLVNNIRDLTYLKSLENEVKKLEEKNEKAYQELEILKEQNDPKLSIVAHSDKMKSVVERTLRVAQIDSVVLIQGESGVGKEKIVNLIHRYSPRANGPLIKINCGAIPESLLESELFGYESGTFTGADRKGKAGLFETANNGTIFLDEIGEMPLPLQVKLLRVLQELEITRVGGTKPIPVNVRIIAATNRNLTKMIEEGTFREDLFYRLNIIPIYIPSLRERKEDIIPLIYHFLNGVNHKYGINRAFTWEALNSFQSYDWPGNVRELQNLVERITLMSTKSEIDIHDIQNEMKFGRNHPTENYQSAITTSSVEIRPLKEKLEEVEASLIIQALDAYPSIRKTAIALKVDQSTLVRKMQKYNIKKRS</sequence>
<dbReference type="Pfam" id="PF25601">
    <property type="entry name" value="AAA_lid_14"/>
    <property type="match status" value="1"/>
</dbReference>
<evidence type="ECO:0000259" key="10">
    <source>
        <dbReference type="PROSITE" id="PS50112"/>
    </source>
</evidence>
<dbReference type="InterPro" id="IPR030828">
    <property type="entry name" value="HTH_TyrR"/>
</dbReference>
<keyword evidence="1" id="KW-0547">Nucleotide-binding</keyword>
<feature type="domain" description="PAC" evidence="11">
    <location>
        <begin position="181"/>
        <end position="233"/>
    </location>
</feature>
<dbReference type="CDD" id="cd00130">
    <property type="entry name" value="PAS"/>
    <property type="match status" value="1"/>
</dbReference>
<dbReference type="Pfam" id="PF00989">
    <property type="entry name" value="PAS"/>
    <property type="match status" value="1"/>
</dbReference>
<dbReference type="Proteomes" id="UP000016511">
    <property type="component" value="Unassembled WGS sequence"/>
</dbReference>
<reference evidence="12 13" key="1">
    <citation type="submission" date="2013-08" db="EMBL/GenBank/DDBJ databases">
        <authorList>
            <person name="Weinstock G."/>
            <person name="Sodergren E."/>
            <person name="Wylie T."/>
            <person name="Fulton L."/>
            <person name="Fulton R."/>
            <person name="Fronick C."/>
            <person name="O'Laughlin M."/>
            <person name="Godfrey J."/>
            <person name="Miner T."/>
            <person name="Herter B."/>
            <person name="Appelbaum E."/>
            <person name="Cordes M."/>
            <person name="Lek S."/>
            <person name="Wollam A."/>
            <person name="Pepin K.H."/>
            <person name="Palsikar V.B."/>
            <person name="Mitreva M."/>
            <person name="Wilson R.K."/>
        </authorList>
    </citation>
    <scope>NUCLEOTIDE SEQUENCE [LARGE SCALE GENOMIC DNA]</scope>
    <source>
        <strain evidence="12 13">ATCC 12856</strain>
    </source>
</reference>
<feature type="domain" description="Sigma-54 factor interaction" evidence="9">
    <location>
        <begin position="258"/>
        <end position="487"/>
    </location>
</feature>
<feature type="coiled-coil region" evidence="8">
    <location>
        <begin position="224"/>
        <end position="251"/>
    </location>
</feature>
<accession>U1YBC1</accession>
<dbReference type="Pfam" id="PF18024">
    <property type="entry name" value="HTH_50"/>
    <property type="match status" value="1"/>
</dbReference>
<feature type="domain" description="PAS" evidence="10">
    <location>
        <begin position="114"/>
        <end position="183"/>
    </location>
</feature>
<evidence type="ECO:0000256" key="8">
    <source>
        <dbReference type="SAM" id="Coils"/>
    </source>
</evidence>
<dbReference type="FunFam" id="3.40.50.300:FF:000006">
    <property type="entry name" value="DNA-binding transcriptional regulator NtrC"/>
    <property type="match status" value="1"/>
</dbReference>
<keyword evidence="5" id="KW-0238">DNA-binding</keyword>
<dbReference type="PROSITE" id="PS50112">
    <property type="entry name" value="PAS"/>
    <property type="match status" value="1"/>
</dbReference>
<dbReference type="SUPFAM" id="SSF52540">
    <property type="entry name" value="P-loop containing nucleoside triphosphate hydrolases"/>
    <property type="match status" value="1"/>
</dbReference>
<dbReference type="InterPro" id="IPR025662">
    <property type="entry name" value="Sigma_54_int_dom_ATP-bd_1"/>
</dbReference>
<dbReference type="Gene3D" id="1.10.10.60">
    <property type="entry name" value="Homeodomain-like"/>
    <property type="match status" value="1"/>
</dbReference>
<evidence type="ECO:0000256" key="4">
    <source>
        <dbReference type="ARBA" id="ARBA00023015"/>
    </source>
</evidence>
<gene>
    <name evidence="12" type="ORF">HMPREF0083_02526</name>
</gene>
<dbReference type="PROSITE" id="PS50113">
    <property type="entry name" value="PAC"/>
    <property type="match status" value="1"/>
</dbReference>
<keyword evidence="3" id="KW-0067">ATP-binding</keyword>
<dbReference type="SUPFAM" id="SSF46689">
    <property type="entry name" value="Homeodomain-like"/>
    <property type="match status" value="1"/>
</dbReference>
<keyword evidence="4" id="KW-0805">Transcription regulation</keyword>
<dbReference type="InterPro" id="IPR013767">
    <property type="entry name" value="PAS_fold"/>
</dbReference>
<evidence type="ECO:0000256" key="2">
    <source>
        <dbReference type="ARBA" id="ARBA00022797"/>
    </source>
</evidence>
<dbReference type="SMART" id="SM00382">
    <property type="entry name" value="AAA"/>
    <property type="match status" value="1"/>
</dbReference>
<dbReference type="InterPro" id="IPR003593">
    <property type="entry name" value="AAA+_ATPase"/>
</dbReference>
<name>U1YBC1_ANEAE</name>
<organism evidence="12 13">
    <name type="scientific">Aneurinibacillus aneurinilyticus ATCC 12856</name>
    <dbReference type="NCBI Taxonomy" id="649747"/>
    <lineage>
        <taxon>Bacteria</taxon>
        <taxon>Bacillati</taxon>
        <taxon>Bacillota</taxon>
        <taxon>Bacilli</taxon>
        <taxon>Bacillales</taxon>
        <taxon>Paenibacillaceae</taxon>
        <taxon>Aneurinibacillus group</taxon>
        <taxon>Aneurinibacillus</taxon>
    </lineage>
</organism>
<dbReference type="SUPFAM" id="SSF55785">
    <property type="entry name" value="PYP-like sensor domain (PAS domain)"/>
    <property type="match status" value="1"/>
</dbReference>
<keyword evidence="2" id="KW-0058">Aromatic hydrocarbons catabolism</keyword>
<dbReference type="GO" id="GO:0005524">
    <property type="term" value="F:ATP binding"/>
    <property type="evidence" value="ECO:0007669"/>
    <property type="project" value="UniProtKB-KW"/>
</dbReference>
<dbReference type="CDD" id="cd00009">
    <property type="entry name" value="AAA"/>
    <property type="match status" value="1"/>
</dbReference>
<dbReference type="InterPro" id="IPR000700">
    <property type="entry name" value="PAS-assoc_C"/>
</dbReference>